<evidence type="ECO:0000256" key="1">
    <source>
        <dbReference type="SAM" id="Phobius"/>
    </source>
</evidence>
<evidence type="ECO:0000313" key="3">
    <source>
        <dbReference type="Proteomes" id="UP000001340"/>
    </source>
</evidence>
<protein>
    <submittedName>
        <fullName evidence="2">Uncharacterized protein</fullName>
    </submittedName>
</protein>
<dbReference type="AlphaFoldDB" id="A0A0E2D9C9"/>
<comment type="caution">
    <text evidence="2">The sequence shown here is derived from an EMBL/GenBank/DDBJ whole genome shotgun (WGS) entry which is preliminary data.</text>
</comment>
<name>A0A0E2D9C9_LEPIR</name>
<keyword evidence="1" id="KW-1133">Transmembrane helix</keyword>
<dbReference type="EMBL" id="AHNR02000023">
    <property type="protein sequence ID" value="EKR56054.1"/>
    <property type="molecule type" value="Genomic_DNA"/>
</dbReference>
<sequence>MKQFRFFVIAFFLKKFVFSKFQYLRFSFLILFHKFEKNLRSTSFFNLFYYFRIYFYFIDL</sequence>
<evidence type="ECO:0000313" key="2">
    <source>
        <dbReference type="EMBL" id="EKR56054.1"/>
    </source>
</evidence>
<keyword evidence="1" id="KW-0472">Membrane</keyword>
<keyword evidence="1" id="KW-0812">Transmembrane</keyword>
<accession>A0A0E2D9C9</accession>
<organism evidence="2 3">
    <name type="scientific">Leptospira interrogans str. UI 12758</name>
    <dbReference type="NCBI Taxonomy" id="1049938"/>
    <lineage>
        <taxon>Bacteria</taxon>
        <taxon>Pseudomonadati</taxon>
        <taxon>Spirochaetota</taxon>
        <taxon>Spirochaetia</taxon>
        <taxon>Leptospirales</taxon>
        <taxon>Leptospiraceae</taxon>
        <taxon>Leptospira</taxon>
    </lineage>
</organism>
<dbReference type="Proteomes" id="UP000001340">
    <property type="component" value="Unassembled WGS sequence"/>
</dbReference>
<feature type="transmembrane region" description="Helical" evidence="1">
    <location>
        <begin position="43"/>
        <end position="58"/>
    </location>
</feature>
<reference evidence="2 3" key="1">
    <citation type="submission" date="2012-10" db="EMBL/GenBank/DDBJ databases">
        <authorList>
            <person name="Harkins D.M."/>
            <person name="Durkin A.S."/>
            <person name="Brinkac L.M."/>
            <person name="Haft D.H."/>
            <person name="Selengut J.D."/>
            <person name="Sanka R."/>
            <person name="DePew J."/>
            <person name="Purushe J."/>
            <person name="Chanthongthip A."/>
            <person name="Lattana O."/>
            <person name="Phetsouvanh R."/>
            <person name="Newton P.N."/>
            <person name="Vinetz J.M."/>
            <person name="Sutton G.G."/>
            <person name="Nierman W.C."/>
            <person name="Fouts D.E."/>
        </authorList>
    </citation>
    <scope>NUCLEOTIDE SEQUENCE [LARGE SCALE GENOMIC DNA]</scope>
    <source>
        <strain evidence="2 3">UI 12758</strain>
    </source>
</reference>
<dbReference type="RefSeq" id="WP_000808862.1">
    <property type="nucleotide sequence ID" value="NZ_AHNR02000023.1"/>
</dbReference>
<gene>
    <name evidence="2" type="ORF">LEP1GSC105_4669</name>
</gene>
<proteinExistence type="predicted"/>